<evidence type="ECO:0000259" key="1">
    <source>
        <dbReference type="Pfam" id="PF04577"/>
    </source>
</evidence>
<accession>A0A6S6QP71</accession>
<evidence type="ECO:0000313" key="2">
    <source>
        <dbReference type="EMBL" id="BCJ92364.1"/>
    </source>
</evidence>
<keyword evidence="3" id="KW-1185">Reference proteome</keyword>
<dbReference type="EMBL" id="AP023361">
    <property type="protein sequence ID" value="BCJ92364.1"/>
    <property type="molecule type" value="Genomic_DNA"/>
</dbReference>
<proteinExistence type="predicted"/>
<dbReference type="Proteomes" id="UP000515317">
    <property type="component" value="Chromosome"/>
</dbReference>
<dbReference type="AlphaFoldDB" id="A0A6S6QP71"/>
<name>A0A6S6QP71_9HYPH</name>
<protein>
    <recommendedName>
        <fullName evidence="1">Glycosyltransferase 61 catalytic domain-containing protein</fullName>
    </recommendedName>
</protein>
<dbReference type="GO" id="GO:0016757">
    <property type="term" value="F:glycosyltransferase activity"/>
    <property type="evidence" value="ECO:0007669"/>
    <property type="project" value="InterPro"/>
</dbReference>
<sequence length="94" mass="9991">MTLDEQIDIFSNASHIVGPTGAGFANMLFAPQGCQATVLVGDNANTNLYFLNQIAHAFSIDLTYVVGSEVAGRFMPAVHNDYSVDISLLDLAIG</sequence>
<reference evidence="2 3" key="1">
    <citation type="submission" date="2020-08" db="EMBL/GenBank/DDBJ databases">
        <title>Genome sequence of Rhizobiales bacterium strain IZ6.</title>
        <authorList>
            <person name="Nakai R."/>
            <person name="Naganuma T."/>
        </authorList>
    </citation>
    <scope>NUCLEOTIDE SEQUENCE [LARGE SCALE GENOMIC DNA]</scope>
    <source>
        <strain evidence="2 3">IZ6</strain>
    </source>
</reference>
<feature type="domain" description="Glycosyltransferase 61 catalytic" evidence="1">
    <location>
        <begin position="1"/>
        <end position="35"/>
    </location>
</feature>
<gene>
    <name evidence="2" type="ORF">IZ6_30990</name>
</gene>
<dbReference type="KEGG" id="tso:IZ6_30990"/>
<evidence type="ECO:0000313" key="3">
    <source>
        <dbReference type="Proteomes" id="UP000515317"/>
    </source>
</evidence>
<dbReference type="Pfam" id="PF04577">
    <property type="entry name" value="Glyco_transf_61"/>
    <property type="match status" value="1"/>
</dbReference>
<dbReference type="InterPro" id="IPR049625">
    <property type="entry name" value="Glyco_transf_61_cat"/>
</dbReference>
<organism evidence="2 3">
    <name type="scientific">Terrihabitans soli</name>
    <dbReference type="NCBI Taxonomy" id="708113"/>
    <lineage>
        <taxon>Bacteria</taxon>
        <taxon>Pseudomonadati</taxon>
        <taxon>Pseudomonadota</taxon>
        <taxon>Alphaproteobacteria</taxon>
        <taxon>Hyphomicrobiales</taxon>
        <taxon>Terrihabitans</taxon>
    </lineage>
</organism>